<dbReference type="InterPro" id="IPR016024">
    <property type="entry name" value="ARM-type_fold"/>
</dbReference>
<reference evidence="7 8" key="1">
    <citation type="journal article" date="2007" name="Proc. Natl. Acad. Sci. U.S.A.">
        <title>Dandruff-associated Malassezia genomes reveal convergent and divergent virulence traits shared with plant and human fungal pathogens.</title>
        <authorList>
            <person name="Xu J."/>
            <person name="Saunders C.W."/>
            <person name="Hu P."/>
            <person name="Grant R.A."/>
            <person name="Boekhout T."/>
            <person name="Kuramae E.E."/>
            <person name="Kronstad J.W."/>
            <person name="Deangelis Y.M."/>
            <person name="Reeder N.L."/>
            <person name="Johnstone K.R."/>
            <person name="Leland M."/>
            <person name="Fieno A.M."/>
            <person name="Begley W.M."/>
            <person name="Sun Y."/>
            <person name="Lacey M.P."/>
            <person name="Chaudhary T."/>
            <person name="Keough T."/>
            <person name="Chu L."/>
            <person name="Sears R."/>
            <person name="Yuan B."/>
            <person name="Dawson T.L.Jr."/>
        </authorList>
    </citation>
    <scope>NUCLEOTIDE SEQUENCE [LARGE SCALE GENOMIC DNA]</scope>
    <source>
        <strain evidence="8">ATCC MYA-4612 / CBS 7966</strain>
    </source>
</reference>
<comment type="caution">
    <text evidence="7">The sequence shown here is derived from an EMBL/GenBank/DDBJ whole genome shotgun (WGS) entry which is preliminary data.</text>
</comment>
<dbReference type="GO" id="GO:0006281">
    <property type="term" value="P:DNA repair"/>
    <property type="evidence" value="ECO:0007669"/>
    <property type="project" value="TreeGrafter"/>
</dbReference>
<dbReference type="KEGG" id="mgl:MGL_3630"/>
<dbReference type="OrthoDB" id="200660at2759"/>
<evidence type="ECO:0000313" key="8">
    <source>
        <dbReference type="Proteomes" id="UP000008837"/>
    </source>
</evidence>
<evidence type="ECO:0000256" key="1">
    <source>
        <dbReference type="ARBA" id="ARBA00004123"/>
    </source>
</evidence>
<dbReference type="Gene3D" id="1.25.10.10">
    <property type="entry name" value="Leucine-rich Repeat Variant"/>
    <property type="match status" value="1"/>
</dbReference>
<feature type="region of interest" description="Disordered" evidence="6">
    <location>
        <begin position="41"/>
        <end position="75"/>
    </location>
</feature>
<evidence type="ECO:0000313" key="7">
    <source>
        <dbReference type="EMBL" id="EDP41949.1"/>
    </source>
</evidence>
<keyword evidence="3" id="KW-0498">Mitosis</keyword>
<dbReference type="OMA" id="ERHPQHE"/>
<dbReference type="GO" id="GO:0007064">
    <property type="term" value="P:mitotic sister chromatid cohesion"/>
    <property type="evidence" value="ECO:0007669"/>
    <property type="project" value="InterPro"/>
</dbReference>
<dbReference type="STRING" id="425265.A8QA71"/>
<protein>
    <recommendedName>
        <fullName evidence="9">Nuclear condensin complex subunit 3 C-terminal domain-containing protein</fullName>
    </recommendedName>
</protein>
<comment type="subcellular location">
    <subcellularLocation>
        <location evidence="1">Nucleus</location>
    </subcellularLocation>
</comment>
<name>A8QA71_MALGO</name>
<dbReference type="SUPFAM" id="SSF48371">
    <property type="entry name" value="ARM repeat"/>
    <property type="match status" value="1"/>
</dbReference>
<dbReference type="Proteomes" id="UP000008837">
    <property type="component" value="Unassembled WGS sequence"/>
</dbReference>
<dbReference type="VEuPathDB" id="FungiDB:MGL_3630"/>
<dbReference type="RefSeq" id="XP_001729163.1">
    <property type="nucleotide sequence ID" value="XM_001729111.1"/>
</dbReference>
<organism evidence="7 8">
    <name type="scientific">Malassezia globosa (strain ATCC MYA-4612 / CBS 7966)</name>
    <name type="common">Dandruff-associated fungus</name>
    <dbReference type="NCBI Taxonomy" id="425265"/>
    <lineage>
        <taxon>Eukaryota</taxon>
        <taxon>Fungi</taxon>
        <taxon>Dikarya</taxon>
        <taxon>Basidiomycota</taxon>
        <taxon>Ustilaginomycotina</taxon>
        <taxon>Malasseziomycetes</taxon>
        <taxon>Malasseziales</taxon>
        <taxon>Malasseziaceae</taxon>
        <taxon>Malassezia</taxon>
    </lineage>
</organism>
<evidence type="ECO:0000256" key="5">
    <source>
        <dbReference type="ARBA" id="ARBA00023306"/>
    </source>
</evidence>
<keyword evidence="4" id="KW-0539">Nucleus</keyword>
<feature type="compositionally biased region" description="Acidic residues" evidence="6">
    <location>
        <begin position="43"/>
        <end position="55"/>
    </location>
</feature>
<sequence>MGVYSGGSGSAGNNMATAVCQATQDRLQKHVARYFSEALQEVLESDESSDEEENDKEIGNGGRDDSDEDEDSRTSGSISLRTLHIQIVRLAEAVPSLLTSVIPQLGPELESDSVPVRLLATRTLGKLFSMPPSGASESFASLHPHVWKMWLGRAVDKQLSIRLCWVEYAIKSLVQHTELETALIPPLVSRAVDPDEHVRARLPELIATLDYEMLRDCVPLRLFREIGQRGKDRRRIVRDRALDALGRTFSLAYADSDESTLYEKFSWIPGVVLSCHLTGSCDVTRSVIRSWETFIVPVSQPDVYARRLYRVSCLLDENEHTILLHLTNLRLPRPTAFDIYASCCAGDDPSRLSSCIRAITALLNDSNASETLAAFASEPDESVVESMRICYDSDTPLDVSVNTRHKTTAFLRETRPGSADILSACLYTGSFPILNVSCIQPLLELRAKKLLTYVAKHAPFLLQPYTRVIERQALRDSNDTLAIELLAALAVYSNNNSESAADFELSETLLDQLCGSCVFTSYATAKLIACVAPERVPPLIPTIQKHIELGSSESCADALDALAACLEYAREILVPFVDTIMQNILHRLILAPWTANSDDNEALMDTDWIDEAQLPVALRARLGALRVMTLCCAVQNKAEVAPPVLKLLWIMLGTGEAQRGQQIPTAARACLRLCAAQSILKLASCHTYSPLVLPRMGRLAYGLQDECFQVRTQLLHDLLLHLTCEDLAPAFHAIIFLVAFDPENELRTQVASYTRRLQALPDSLRHERLERVLVRLLYVLAHHPDFTTDSPSVQCSFTRYVDFYLACVANENNISLLAKYAASVRTYIDLSTPEQTIEASRPLHAMAELALFAIQRWADTKAWTLHPVDQHNDETSSSVPCPVDILQRTNSVAPSALDEQVWDLLQQQAQPKRSREKKAKLI</sequence>
<accession>A8QA71</accession>
<dbReference type="GO" id="GO:0005634">
    <property type="term" value="C:nucleus"/>
    <property type="evidence" value="ECO:0007669"/>
    <property type="project" value="UniProtKB-SubCell"/>
</dbReference>
<proteinExistence type="predicted"/>
<dbReference type="PANTHER" id="PTHR12663:SF0">
    <property type="entry name" value="PRECOCIOUS DISSOCIATION OF SISTERS 5, ISOFORM A"/>
    <property type="match status" value="1"/>
</dbReference>
<dbReference type="InterPro" id="IPR011989">
    <property type="entry name" value="ARM-like"/>
</dbReference>
<dbReference type="PANTHER" id="PTHR12663">
    <property type="entry name" value="ANDROGEN INDUCED INHIBITOR OF PROLIFERATION AS3 / PDS5-RELATED"/>
    <property type="match status" value="1"/>
</dbReference>
<evidence type="ECO:0000256" key="4">
    <source>
        <dbReference type="ARBA" id="ARBA00023242"/>
    </source>
</evidence>
<evidence type="ECO:0000256" key="3">
    <source>
        <dbReference type="ARBA" id="ARBA00022776"/>
    </source>
</evidence>
<dbReference type="InParanoid" id="A8QA71"/>
<keyword evidence="8" id="KW-1185">Reference proteome</keyword>
<dbReference type="EMBL" id="AAYY01000014">
    <property type="protein sequence ID" value="EDP41949.1"/>
    <property type="molecule type" value="Genomic_DNA"/>
</dbReference>
<dbReference type="InterPro" id="IPR039776">
    <property type="entry name" value="Pds5"/>
</dbReference>
<evidence type="ECO:0000256" key="6">
    <source>
        <dbReference type="SAM" id="MobiDB-lite"/>
    </source>
</evidence>
<dbReference type="GO" id="GO:0000785">
    <property type="term" value="C:chromatin"/>
    <property type="evidence" value="ECO:0007669"/>
    <property type="project" value="TreeGrafter"/>
</dbReference>
<keyword evidence="5" id="KW-0131">Cell cycle</keyword>
<dbReference type="FunCoup" id="A8QA71">
    <property type="interactions" value="463"/>
</dbReference>
<dbReference type="GO" id="GO:0051301">
    <property type="term" value="P:cell division"/>
    <property type="evidence" value="ECO:0007669"/>
    <property type="project" value="UniProtKB-KW"/>
</dbReference>
<keyword evidence="2" id="KW-0132">Cell division</keyword>
<gene>
    <name evidence="7" type="ORF">MGL_3630</name>
</gene>
<evidence type="ECO:0000256" key="2">
    <source>
        <dbReference type="ARBA" id="ARBA00022618"/>
    </source>
</evidence>
<evidence type="ECO:0008006" key="9">
    <source>
        <dbReference type="Google" id="ProtNLM"/>
    </source>
</evidence>
<dbReference type="GeneID" id="5853469"/>
<dbReference type="Pfam" id="PF20168">
    <property type="entry name" value="PDS5"/>
    <property type="match status" value="1"/>
</dbReference>
<dbReference type="AlphaFoldDB" id="A8QA71"/>